<dbReference type="AlphaFoldDB" id="A0A9D1M4K5"/>
<comment type="similarity">
    <text evidence="1">Belongs to the peptidase S66 family.</text>
</comment>
<keyword evidence="3" id="KW-0645">Protease</keyword>
<protein>
    <submittedName>
        <fullName evidence="9">LD-carboxypeptidase</fullName>
    </submittedName>
</protein>
<gene>
    <name evidence="9" type="ORF">IAD20_05195</name>
</gene>
<feature type="domain" description="LD-carboxypeptidase C-terminal" evidence="8">
    <location>
        <begin position="190"/>
        <end position="305"/>
    </location>
</feature>
<keyword evidence="4" id="KW-0378">Hydrolase</keyword>
<dbReference type="Gene3D" id="3.40.50.10740">
    <property type="entry name" value="Class I glutamine amidotransferase-like"/>
    <property type="match status" value="1"/>
</dbReference>
<dbReference type="Pfam" id="PF02016">
    <property type="entry name" value="Peptidase_S66"/>
    <property type="match status" value="1"/>
</dbReference>
<evidence type="ECO:0000313" key="10">
    <source>
        <dbReference type="Proteomes" id="UP000824107"/>
    </source>
</evidence>
<feature type="active site" description="Charge relay system" evidence="6">
    <location>
        <position position="221"/>
    </location>
</feature>
<evidence type="ECO:0000256" key="5">
    <source>
        <dbReference type="ARBA" id="ARBA00022825"/>
    </source>
</evidence>
<dbReference type="CDD" id="cd07025">
    <property type="entry name" value="Peptidase_S66"/>
    <property type="match status" value="1"/>
</dbReference>
<dbReference type="InterPro" id="IPR040921">
    <property type="entry name" value="Peptidase_S66C"/>
</dbReference>
<dbReference type="InterPro" id="IPR040449">
    <property type="entry name" value="Peptidase_S66_N"/>
</dbReference>
<organism evidence="9 10">
    <name type="scientific">Candidatus Scatocola faecipullorum</name>
    <dbReference type="NCBI Taxonomy" id="2840917"/>
    <lineage>
        <taxon>Bacteria</taxon>
        <taxon>Pseudomonadati</taxon>
        <taxon>Pseudomonadota</taxon>
        <taxon>Alphaproteobacteria</taxon>
        <taxon>Rhodospirillales</taxon>
        <taxon>Rhodospirillaceae</taxon>
        <taxon>Rhodospirillaceae incertae sedis</taxon>
        <taxon>Candidatus Scatocola</taxon>
    </lineage>
</organism>
<accession>A0A9D1M4K5</accession>
<reference evidence="9" key="1">
    <citation type="submission" date="2020-10" db="EMBL/GenBank/DDBJ databases">
        <authorList>
            <person name="Gilroy R."/>
        </authorList>
    </citation>
    <scope>NUCLEOTIDE SEQUENCE</scope>
    <source>
        <strain evidence="9">ChiW3-316</strain>
    </source>
</reference>
<dbReference type="PIRSF" id="PIRSF028757">
    <property type="entry name" value="LD-carboxypeptidase"/>
    <property type="match status" value="1"/>
</dbReference>
<dbReference type="GO" id="GO:0004180">
    <property type="term" value="F:carboxypeptidase activity"/>
    <property type="evidence" value="ECO:0007669"/>
    <property type="project" value="UniProtKB-KW"/>
</dbReference>
<sequence length="314" mass="34948">MFKLQEGDKIGIITPSNFLDYQTPLDPELKASLAHNRGINPRDAADLAVEYLKSLGLQPILGEHVYDKFRHMGGTPQNRADDFNKFIRNPEIKAVFCSTGGAGAQYMLPYLDYENLRKNPKPIFGISDASTLQIAAQSLSGCPSYNGFSLAYDFKYGKIRPQADIDLKAIISGNYHKVSGGETVIPGCAEGTLIGGCLSMLRNLAGTPYFPDFTDKILLIEDIGERTYRIDSMLQQIRQQPGFNKLKGLVFGGFNGCIIRYEEDNTIDQIIDYFCGDLSIPTIKHFPWGHFEERRIVPLGIRGKLNADTCTLSF</sequence>
<dbReference type="Proteomes" id="UP000824107">
    <property type="component" value="Unassembled WGS sequence"/>
</dbReference>
<keyword evidence="2" id="KW-0121">Carboxypeptidase</keyword>
<dbReference type="PANTHER" id="PTHR30237">
    <property type="entry name" value="MURAMOYLTETRAPEPTIDE CARBOXYPEPTIDASE"/>
    <property type="match status" value="1"/>
</dbReference>
<dbReference type="SUPFAM" id="SSF52317">
    <property type="entry name" value="Class I glutamine amidotransferase-like"/>
    <property type="match status" value="1"/>
</dbReference>
<dbReference type="InterPro" id="IPR027478">
    <property type="entry name" value="LdcA_N"/>
</dbReference>
<dbReference type="InterPro" id="IPR003507">
    <property type="entry name" value="S66_fam"/>
</dbReference>
<dbReference type="InterPro" id="IPR029062">
    <property type="entry name" value="Class_I_gatase-like"/>
</dbReference>
<evidence type="ECO:0000259" key="7">
    <source>
        <dbReference type="Pfam" id="PF02016"/>
    </source>
</evidence>
<dbReference type="Pfam" id="PF17676">
    <property type="entry name" value="Peptidase_S66C"/>
    <property type="match status" value="1"/>
</dbReference>
<proteinExistence type="inferred from homology"/>
<feature type="active site" description="Nucleophile" evidence="6">
    <location>
        <position position="127"/>
    </location>
</feature>
<dbReference type="GO" id="GO:0006508">
    <property type="term" value="P:proteolysis"/>
    <property type="evidence" value="ECO:0007669"/>
    <property type="project" value="UniProtKB-KW"/>
</dbReference>
<evidence type="ECO:0000256" key="3">
    <source>
        <dbReference type="ARBA" id="ARBA00022670"/>
    </source>
</evidence>
<evidence type="ECO:0000256" key="2">
    <source>
        <dbReference type="ARBA" id="ARBA00022645"/>
    </source>
</evidence>
<evidence type="ECO:0000259" key="8">
    <source>
        <dbReference type="Pfam" id="PF17676"/>
    </source>
</evidence>
<dbReference type="SUPFAM" id="SSF141986">
    <property type="entry name" value="LD-carboxypeptidase A C-terminal domain-like"/>
    <property type="match status" value="1"/>
</dbReference>
<dbReference type="GO" id="GO:0008236">
    <property type="term" value="F:serine-type peptidase activity"/>
    <property type="evidence" value="ECO:0007669"/>
    <property type="project" value="UniProtKB-KW"/>
</dbReference>
<evidence type="ECO:0000256" key="4">
    <source>
        <dbReference type="ARBA" id="ARBA00022801"/>
    </source>
</evidence>
<evidence type="ECO:0000256" key="1">
    <source>
        <dbReference type="ARBA" id="ARBA00010233"/>
    </source>
</evidence>
<comment type="caution">
    <text evidence="9">The sequence shown here is derived from an EMBL/GenBank/DDBJ whole genome shotgun (WGS) entry which is preliminary data.</text>
</comment>
<feature type="active site" description="Charge relay system" evidence="6">
    <location>
        <position position="290"/>
    </location>
</feature>
<dbReference type="PANTHER" id="PTHR30237:SF2">
    <property type="entry name" value="MUREIN TETRAPEPTIDE CARBOXYPEPTIDASE"/>
    <property type="match status" value="1"/>
</dbReference>
<evidence type="ECO:0000313" key="9">
    <source>
        <dbReference type="EMBL" id="HIU53457.1"/>
    </source>
</evidence>
<dbReference type="InterPro" id="IPR027461">
    <property type="entry name" value="Carboxypeptidase_A_C_sf"/>
</dbReference>
<reference evidence="9" key="2">
    <citation type="journal article" date="2021" name="PeerJ">
        <title>Extensive microbial diversity within the chicken gut microbiome revealed by metagenomics and culture.</title>
        <authorList>
            <person name="Gilroy R."/>
            <person name="Ravi A."/>
            <person name="Getino M."/>
            <person name="Pursley I."/>
            <person name="Horton D.L."/>
            <person name="Alikhan N.F."/>
            <person name="Baker D."/>
            <person name="Gharbi K."/>
            <person name="Hall N."/>
            <person name="Watson M."/>
            <person name="Adriaenssens E.M."/>
            <person name="Foster-Nyarko E."/>
            <person name="Jarju S."/>
            <person name="Secka A."/>
            <person name="Antonio M."/>
            <person name="Oren A."/>
            <person name="Chaudhuri R.R."/>
            <person name="La Ragione R."/>
            <person name="Hildebrand F."/>
            <person name="Pallen M.J."/>
        </authorList>
    </citation>
    <scope>NUCLEOTIDE SEQUENCE</scope>
    <source>
        <strain evidence="9">ChiW3-316</strain>
    </source>
</reference>
<name>A0A9D1M4K5_9PROT</name>
<feature type="domain" description="LD-carboxypeptidase N-terminal" evidence="7">
    <location>
        <begin position="43"/>
        <end position="147"/>
    </location>
</feature>
<dbReference type="Gene3D" id="3.50.30.60">
    <property type="entry name" value="LD-carboxypeptidase A C-terminal domain-like"/>
    <property type="match status" value="1"/>
</dbReference>
<keyword evidence="5" id="KW-0720">Serine protease</keyword>
<evidence type="ECO:0000256" key="6">
    <source>
        <dbReference type="PIRSR" id="PIRSR028757-1"/>
    </source>
</evidence>
<dbReference type="EMBL" id="DVNC01000032">
    <property type="protein sequence ID" value="HIU53457.1"/>
    <property type="molecule type" value="Genomic_DNA"/>
</dbReference>